<protein>
    <submittedName>
        <fullName evidence="2">Uncharacterized protein</fullName>
    </submittedName>
</protein>
<dbReference type="AlphaFoldDB" id="A0A0G1CNZ2"/>
<keyword evidence="1" id="KW-0472">Membrane</keyword>
<proteinExistence type="predicted"/>
<dbReference type="EMBL" id="LCFD01000003">
    <property type="protein sequence ID" value="KKS87197.1"/>
    <property type="molecule type" value="Genomic_DNA"/>
</dbReference>
<keyword evidence="1" id="KW-0812">Transmembrane</keyword>
<dbReference type="STRING" id="1618446.UV61_C0003G0050"/>
<feature type="transmembrane region" description="Helical" evidence="1">
    <location>
        <begin position="34"/>
        <end position="55"/>
    </location>
</feature>
<evidence type="ECO:0000313" key="2">
    <source>
        <dbReference type="EMBL" id="KKS87197.1"/>
    </source>
</evidence>
<name>A0A0G1CNZ2_9BACT</name>
<keyword evidence="1" id="KW-1133">Transmembrane helix</keyword>
<accession>A0A0G1CNZ2</accession>
<organism evidence="2 3">
    <name type="scientific">Candidatus Gottesmanbacteria bacterium GW2011_GWB1_43_11</name>
    <dbReference type="NCBI Taxonomy" id="1618446"/>
    <lineage>
        <taxon>Bacteria</taxon>
        <taxon>Candidatus Gottesmaniibacteriota</taxon>
    </lineage>
</organism>
<gene>
    <name evidence="2" type="ORF">UV61_C0003G0050</name>
</gene>
<comment type="caution">
    <text evidence="2">The sequence shown here is derived from an EMBL/GenBank/DDBJ whole genome shotgun (WGS) entry which is preliminary data.</text>
</comment>
<evidence type="ECO:0000313" key="3">
    <source>
        <dbReference type="Proteomes" id="UP000034050"/>
    </source>
</evidence>
<evidence type="ECO:0000256" key="1">
    <source>
        <dbReference type="SAM" id="Phobius"/>
    </source>
</evidence>
<reference evidence="2 3" key="1">
    <citation type="journal article" date="2015" name="Nature">
        <title>rRNA introns, odd ribosomes, and small enigmatic genomes across a large radiation of phyla.</title>
        <authorList>
            <person name="Brown C.T."/>
            <person name="Hug L.A."/>
            <person name="Thomas B.C."/>
            <person name="Sharon I."/>
            <person name="Castelle C.J."/>
            <person name="Singh A."/>
            <person name="Wilkins M.J."/>
            <person name="Williams K.H."/>
            <person name="Banfield J.F."/>
        </authorList>
    </citation>
    <scope>NUCLEOTIDE SEQUENCE [LARGE SCALE GENOMIC DNA]</scope>
</reference>
<dbReference type="Proteomes" id="UP000034050">
    <property type="component" value="Unassembled WGS sequence"/>
</dbReference>
<sequence>MIGRSKFDRENNFMKLVQKAWVNWKRLTTKIAVWQARTLLTVFYFSILLPVGLIARSFDLLQNKSKVKNTWQMRTKMQDTLVTLQDQA</sequence>